<proteinExistence type="predicted"/>
<dbReference type="RefSeq" id="WP_169415380.1">
    <property type="nucleotide sequence ID" value="NZ_JAAXKZ010000126.1"/>
</dbReference>
<reference evidence="1 2" key="1">
    <citation type="submission" date="2020-04" db="EMBL/GenBank/DDBJ databases">
        <authorList>
            <person name="Klaysubun C."/>
            <person name="Duangmal K."/>
            <person name="Lipun K."/>
        </authorList>
    </citation>
    <scope>NUCLEOTIDE SEQUENCE [LARGE SCALE GENOMIC DNA]</scope>
    <source>
        <strain evidence="1 2">DSM 45300</strain>
    </source>
</reference>
<comment type="caution">
    <text evidence="1">The sequence shown here is derived from an EMBL/GenBank/DDBJ whole genome shotgun (WGS) entry which is preliminary data.</text>
</comment>
<organism evidence="1 2">
    <name type="scientific">Pseudonocardia bannensis</name>
    <dbReference type="NCBI Taxonomy" id="630973"/>
    <lineage>
        <taxon>Bacteria</taxon>
        <taxon>Bacillati</taxon>
        <taxon>Actinomycetota</taxon>
        <taxon>Actinomycetes</taxon>
        <taxon>Pseudonocardiales</taxon>
        <taxon>Pseudonocardiaceae</taxon>
        <taxon>Pseudonocardia</taxon>
    </lineage>
</organism>
<protein>
    <submittedName>
        <fullName evidence="1">Uncharacterized protein</fullName>
    </submittedName>
</protein>
<evidence type="ECO:0000313" key="1">
    <source>
        <dbReference type="EMBL" id="NMH94701.1"/>
    </source>
</evidence>
<dbReference type="EMBL" id="JAAXKZ010000126">
    <property type="protein sequence ID" value="NMH94701.1"/>
    <property type="molecule type" value="Genomic_DNA"/>
</dbReference>
<accession>A0A848DQN2</accession>
<name>A0A848DQN2_9PSEU</name>
<keyword evidence="2" id="KW-1185">Reference proteome</keyword>
<dbReference type="AlphaFoldDB" id="A0A848DQN2"/>
<evidence type="ECO:0000313" key="2">
    <source>
        <dbReference type="Proteomes" id="UP000586918"/>
    </source>
</evidence>
<gene>
    <name evidence="1" type="ORF">HF519_24635</name>
</gene>
<dbReference type="Proteomes" id="UP000586918">
    <property type="component" value="Unassembled WGS sequence"/>
</dbReference>
<sequence length="79" mass="8660">MPDNALAHPARCLSIIAESPGDRAAGTRLSGPWDARDDLMRAPHRLSKLLLCWGQLWEASAGTGSHEAWQHTLRFDLVG</sequence>